<feature type="region of interest" description="Disordered" evidence="1">
    <location>
        <begin position="215"/>
        <end position="253"/>
    </location>
</feature>
<feature type="compositionally biased region" description="Low complexity" evidence="1">
    <location>
        <begin position="73"/>
        <end position="94"/>
    </location>
</feature>
<gene>
    <name evidence="2" type="ORF">HKD39_08195</name>
</gene>
<dbReference type="RefSeq" id="WP_171199340.1">
    <property type="nucleotide sequence ID" value="NZ_JABEND010000003.1"/>
</dbReference>
<feature type="compositionally biased region" description="Acidic residues" evidence="1">
    <location>
        <begin position="54"/>
        <end position="72"/>
    </location>
</feature>
<organism evidence="2 3">
    <name type="scientific">Nakamurella aerolata</name>
    <dbReference type="NCBI Taxonomy" id="1656892"/>
    <lineage>
        <taxon>Bacteria</taxon>
        <taxon>Bacillati</taxon>
        <taxon>Actinomycetota</taxon>
        <taxon>Actinomycetes</taxon>
        <taxon>Nakamurellales</taxon>
        <taxon>Nakamurellaceae</taxon>
        <taxon>Nakamurella</taxon>
    </lineage>
</organism>
<sequence>MVNQPNASQPSDPSDPAGTGEGADEVVEGQLVDDADNAGAGPGSGTGVAGADVSDADDDSDDDDVADAELADEPGPAGATAEAEPAVGAAAGADAGSGGGASAEARGEAESGPGTAGTGAGQQPSTTVDRPPLTTTVPQTVSPTVVPGSPGTPTAPSFDYTDDGVPTLDYVRDRIEQRYGTALGGTELAESSAAGRAQRDAEAERARLAQEKLAELRAQVDGSNRTVDSADPATNAGDDGRPGGRQVDPPPAG</sequence>
<feature type="region of interest" description="Disordered" evidence="1">
    <location>
        <begin position="1"/>
        <end position="166"/>
    </location>
</feature>
<protein>
    <submittedName>
        <fullName evidence="2">Uncharacterized protein</fullName>
    </submittedName>
</protein>
<keyword evidence="3" id="KW-1185">Reference proteome</keyword>
<name>A0A849A9D2_9ACTN</name>
<feature type="compositionally biased region" description="Polar residues" evidence="1">
    <location>
        <begin position="1"/>
        <end position="12"/>
    </location>
</feature>
<proteinExistence type="predicted"/>
<evidence type="ECO:0000256" key="1">
    <source>
        <dbReference type="SAM" id="MobiDB-lite"/>
    </source>
</evidence>
<accession>A0A849A9D2</accession>
<evidence type="ECO:0000313" key="2">
    <source>
        <dbReference type="EMBL" id="NNG35691.1"/>
    </source>
</evidence>
<dbReference type="Proteomes" id="UP000562984">
    <property type="component" value="Unassembled WGS sequence"/>
</dbReference>
<comment type="caution">
    <text evidence="2">The sequence shown here is derived from an EMBL/GenBank/DDBJ whole genome shotgun (WGS) entry which is preliminary data.</text>
</comment>
<feature type="compositionally biased region" description="Low complexity" evidence="1">
    <location>
        <begin position="121"/>
        <end position="154"/>
    </location>
</feature>
<reference evidence="2 3" key="1">
    <citation type="submission" date="2020-05" db="EMBL/GenBank/DDBJ databases">
        <title>Nakamurella sp. DB0629 isolated from air conditioner.</title>
        <authorList>
            <person name="Kim D.H."/>
            <person name="Kim D.-U."/>
        </authorList>
    </citation>
    <scope>NUCLEOTIDE SEQUENCE [LARGE SCALE GENOMIC DNA]</scope>
    <source>
        <strain evidence="2 3">DB0629</strain>
    </source>
</reference>
<dbReference type="EMBL" id="JABEND010000003">
    <property type="protein sequence ID" value="NNG35691.1"/>
    <property type="molecule type" value="Genomic_DNA"/>
</dbReference>
<evidence type="ECO:0000313" key="3">
    <source>
        <dbReference type="Proteomes" id="UP000562984"/>
    </source>
</evidence>
<feature type="compositionally biased region" description="Acidic residues" evidence="1">
    <location>
        <begin position="22"/>
        <end position="36"/>
    </location>
</feature>
<dbReference type="AlphaFoldDB" id="A0A849A9D2"/>